<keyword evidence="1" id="KW-1133">Transmembrane helix</keyword>
<dbReference type="Proteomes" id="UP000549765">
    <property type="component" value="Unassembled WGS sequence"/>
</dbReference>
<accession>A0A7X6N0U5</accession>
<feature type="transmembrane region" description="Helical" evidence="1">
    <location>
        <begin position="58"/>
        <end position="76"/>
    </location>
</feature>
<keyword evidence="1" id="KW-0812">Transmembrane</keyword>
<gene>
    <name evidence="2" type="ORF">HF964_02660</name>
</gene>
<reference evidence="2 3" key="1">
    <citation type="submission" date="2020-04" db="EMBL/GenBank/DDBJ databases">
        <title>MicrobeNet Type strains.</title>
        <authorList>
            <person name="Nicholson A.C."/>
        </authorList>
    </citation>
    <scope>NUCLEOTIDE SEQUENCE [LARGE SCALE GENOMIC DNA]</scope>
    <source>
        <strain evidence="2 3">CCUG 61472</strain>
    </source>
</reference>
<dbReference type="InterPro" id="IPR004676">
    <property type="entry name" value="Cd-R_transporter"/>
</dbReference>
<sequence>MNITLLTLLFIAVNLDFFVILLFLLKKYSFRSTLIGYGIGMLLLWFIAAIISQTLHDLLPAWTLGILGLIPIYMAIKSSEEEATETSHKSAILGVIMVYLGTCGADNLAIYVPVLSNLSILETIIGAFYITILMILSTILAQKIDNLPVIGLAIEKYGEIATRLIYVIIGVSVIWESNLISHLFQLMH</sequence>
<keyword evidence="1" id="KW-0472">Membrane</keyword>
<dbReference type="RefSeq" id="WP_168721495.1">
    <property type="nucleotide sequence ID" value="NZ_JAAXPN010000001.1"/>
</dbReference>
<name>A0A7X6N0U5_9LACO</name>
<dbReference type="EMBL" id="JAAXPN010000001">
    <property type="protein sequence ID" value="NKZ23711.1"/>
    <property type="molecule type" value="Genomic_DNA"/>
</dbReference>
<evidence type="ECO:0000256" key="1">
    <source>
        <dbReference type="SAM" id="Phobius"/>
    </source>
</evidence>
<feature type="transmembrane region" description="Helical" evidence="1">
    <location>
        <begin position="124"/>
        <end position="144"/>
    </location>
</feature>
<evidence type="ECO:0000313" key="2">
    <source>
        <dbReference type="EMBL" id="NKZ23711.1"/>
    </source>
</evidence>
<protein>
    <recommendedName>
        <fullName evidence="4">Cadmium resistance transporter</fullName>
    </recommendedName>
</protein>
<feature type="transmembrane region" description="Helical" evidence="1">
    <location>
        <begin position="34"/>
        <end position="52"/>
    </location>
</feature>
<feature type="transmembrane region" description="Helical" evidence="1">
    <location>
        <begin position="6"/>
        <end position="25"/>
    </location>
</feature>
<dbReference type="AlphaFoldDB" id="A0A7X6N0U5"/>
<keyword evidence="3" id="KW-1185">Reference proteome</keyword>
<evidence type="ECO:0008006" key="4">
    <source>
        <dbReference type="Google" id="ProtNLM"/>
    </source>
</evidence>
<organism evidence="2 3">
    <name type="scientific">Periweissella fabalis</name>
    <dbReference type="NCBI Taxonomy" id="1070421"/>
    <lineage>
        <taxon>Bacteria</taxon>
        <taxon>Bacillati</taxon>
        <taxon>Bacillota</taxon>
        <taxon>Bacilli</taxon>
        <taxon>Lactobacillales</taxon>
        <taxon>Lactobacillaceae</taxon>
        <taxon>Periweissella</taxon>
    </lineage>
</organism>
<evidence type="ECO:0000313" key="3">
    <source>
        <dbReference type="Proteomes" id="UP000549765"/>
    </source>
</evidence>
<comment type="caution">
    <text evidence="2">The sequence shown here is derived from an EMBL/GenBank/DDBJ whole genome shotgun (WGS) entry which is preliminary data.</text>
</comment>
<feature type="transmembrane region" description="Helical" evidence="1">
    <location>
        <begin position="164"/>
        <end position="184"/>
    </location>
</feature>
<proteinExistence type="predicted"/>
<dbReference type="Pfam" id="PF03596">
    <property type="entry name" value="Cad"/>
    <property type="match status" value="1"/>
</dbReference>
<feature type="transmembrane region" description="Helical" evidence="1">
    <location>
        <begin position="91"/>
        <end position="112"/>
    </location>
</feature>